<dbReference type="GeneID" id="54480425"/>
<keyword evidence="13" id="KW-1185">Reference proteome</keyword>
<organism evidence="12 13">
    <name type="scientific">Pseudovirgaria hyperparasitica</name>
    <dbReference type="NCBI Taxonomy" id="470096"/>
    <lineage>
        <taxon>Eukaryota</taxon>
        <taxon>Fungi</taxon>
        <taxon>Dikarya</taxon>
        <taxon>Ascomycota</taxon>
        <taxon>Pezizomycotina</taxon>
        <taxon>Dothideomycetes</taxon>
        <taxon>Dothideomycetes incertae sedis</taxon>
        <taxon>Acrospermales</taxon>
        <taxon>Acrospermaceae</taxon>
        <taxon>Pseudovirgaria</taxon>
    </lineage>
</organism>
<sequence length="449" mass="47258">MRQQTLLLALAIAHAVYGATSNALCNIGDTYVAGNWYCQEVKKISYTGINQSGSYKATTAMDENTGVCSRKDVSYSGPGAPLDGEVSIHLRGPLKLSQFAAYTMGGGSSASRKQRRHGHGHGHDHGQLHSRHAAKRAAGDLVTAVINGQTVTWAKGYDSTATPVAGQPAANVNTVEAGTQTSPAASGSTPATPSTSIGDGKWGRVAYYSVNSKDSAAGLAFLNNQGSSYASGTWSSTFGNSASYASEDGTTAAKSSTPFGGSLATSANEVFIMTDKVCNGDDCGFYRPNSVAHHGFNGSSKAFLFEFQMPDNPSGDSSGLPNAPAIWMLNANIPRVSQYGTDSATKTSCSCWDSGCGEFDIFEVLSAGDKRCKSTLHRQHNAQGGDSNYFKRPTDAPVKVAVVMTGGNFIIATLKDDVTFDETFESSTMQSMLNAYDNPNHQSVFAIVR</sequence>
<gene>
    <name evidence="12" type="ORF">EJ05DRAFT_156191</name>
</gene>
<comment type="similarity">
    <text evidence="2">Belongs to the PGA52 family.</text>
</comment>
<evidence type="ECO:0000256" key="6">
    <source>
        <dbReference type="ARBA" id="ARBA00023295"/>
    </source>
</evidence>
<dbReference type="EMBL" id="ML996581">
    <property type="protein sequence ID" value="KAF2754329.1"/>
    <property type="molecule type" value="Genomic_DNA"/>
</dbReference>
<reference evidence="12" key="1">
    <citation type="journal article" date="2020" name="Stud. Mycol.">
        <title>101 Dothideomycetes genomes: a test case for predicting lifestyles and emergence of pathogens.</title>
        <authorList>
            <person name="Haridas S."/>
            <person name="Albert R."/>
            <person name="Binder M."/>
            <person name="Bloem J."/>
            <person name="Labutti K."/>
            <person name="Salamov A."/>
            <person name="Andreopoulos B."/>
            <person name="Baker S."/>
            <person name="Barry K."/>
            <person name="Bills G."/>
            <person name="Bluhm B."/>
            <person name="Cannon C."/>
            <person name="Castanera R."/>
            <person name="Culley D."/>
            <person name="Daum C."/>
            <person name="Ezra D."/>
            <person name="Gonzalez J."/>
            <person name="Henrissat B."/>
            <person name="Kuo A."/>
            <person name="Liang C."/>
            <person name="Lipzen A."/>
            <person name="Lutzoni F."/>
            <person name="Magnuson J."/>
            <person name="Mondo S."/>
            <person name="Nolan M."/>
            <person name="Ohm R."/>
            <person name="Pangilinan J."/>
            <person name="Park H.-J."/>
            <person name="Ramirez L."/>
            <person name="Alfaro M."/>
            <person name="Sun H."/>
            <person name="Tritt A."/>
            <person name="Yoshinaga Y."/>
            <person name="Zwiers L.-H."/>
            <person name="Turgeon B."/>
            <person name="Goodwin S."/>
            <person name="Spatafora J."/>
            <person name="Crous P."/>
            <person name="Grigoriev I."/>
        </authorList>
    </citation>
    <scope>NUCLEOTIDE SEQUENCE</scope>
    <source>
        <strain evidence="12">CBS 121739</strain>
    </source>
</reference>
<proteinExistence type="inferred from homology"/>
<accession>A0A6A6VWU8</accession>
<keyword evidence="5" id="KW-0378">Hydrolase</keyword>
<dbReference type="AlphaFoldDB" id="A0A6A6VWU8"/>
<dbReference type="OrthoDB" id="118256at2759"/>
<evidence type="ECO:0000256" key="7">
    <source>
        <dbReference type="ARBA" id="ARBA00023316"/>
    </source>
</evidence>
<evidence type="ECO:0000259" key="10">
    <source>
        <dbReference type="Pfam" id="PF10287"/>
    </source>
</evidence>
<evidence type="ECO:0000256" key="3">
    <source>
        <dbReference type="ARBA" id="ARBA00012780"/>
    </source>
</evidence>
<dbReference type="GO" id="GO:0042973">
    <property type="term" value="F:glucan endo-1,3-beta-D-glucosidase activity"/>
    <property type="evidence" value="ECO:0007669"/>
    <property type="project" value="UniProtKB-EC"/>
</dbReference>
<feature type="signal peptide" evidence="9">
    <location>
        <begin position="1"/>
        <end position="18"/>
    </location>
</feature>
<evidence type="ECO:0000259" key="11">
    <source>
        <dbReference type="Pfam" id="PF10290"/>
    </source>
</evidence>
<dbReference type="Gene3D" id="2.60.120.200">
    <property type="match status" value="1"/>
</dbReference>
<dbReference type="PANTHER" id="PTHR31737">
    <property type="entry name" value="PROTEIN TOS1"/>
    <property type="match status" value="1"/>
</dbReference>
<keyword evidence="7" id="KW-0961">Cell wall biogenesis/degradation</keyword>
<feature type="region of interest" description="Disordered" evidence="8">
    <location>
        <begin position="178"/>
        <end position="197"/>
    </location>
</feature>
<name>A0A6A6VWU8_9PEZI</name>
<evidence type="ECO:0000256" key="1">
    <source>
        <dbReference type="ARBA" id="ARBA00000382"/>
    </source>
</evidence>
<dbReference type="InterPro" id="IPR018807">
    <property type="entry name" value="YJL171C/Tos1_N"/>
</dbReference>
<dbReference type="InterPro" id="IPR018805">
    <property type="entry name" value="YJL171C/Tos1_C"/>
</dbReference>
<comment type="catalytic activity">
    <reaction evidence="1">
        <text>Hydrolysis of (1-&gt;3)-beta-D-glucosidic linkages in (1-&gt;3)-beta-D-glucans.</text>
        <dbReference type="EC" id="3.2.1.39"/>
    </reaction>
</comment>
<dbReference type="GO" id="GO:0071555">
    <property type="term" value="P:cell wall organization"/>
    <property type="evidence" value="ECO:0007669"/>
    <property type="project" value="UniProtKB-KW"/>
</dbReference>
<dbReference type="PANTHER" id="PTHR31737:SF2">
    <property type="entry name" value="PROTEIN TOS1"/>
    <property type="match status" value="1"/>
</dbReference>
<keyword evidence="4 9" id="KW-0732">Signal</keyword>
<evidence type="ECO:0000313" key="12">
    <source>
        <dbReference type="EMBL" id="KAF2754329.1"/>
    </source>
</evidence>
<dbReference type="Proteomes" id="UP000799437">
    <property type="component" value="Unassembled WGS sequence"/>
</dbReference>
<dbReference type="Pfam" id="PF10287">
    <property type="entry name" value="YJL171C_Tos1_C"/>
    <property type="match status" value="1"/>
</dbReference>
<evidence type="ECO:0000313" key="13">
    <source>
        <dbReference type="Proteomes" id="UP000799437"/>
    </source>
</evidence>
<feature type="region of interest" description="Disordered" evidence="8">
    <location>
        <begin position="105"/>
        <end position="128"/>
    </location>
</feature>
<feature type="chain" id="PRO_5025620161" description="glucan endo-1,3-beta-D-glucosidase" evidence="9">
    <location>
        <begin position="19"/>
        <end position="449"/>
    </location>
</feature>
<dbReference type="Pfam" id="PF10290">
    <property type="entry name" value="YJL171C_Tos1_N"/>
    <property type="match status" value="1"/>
</dbReference>
<dbReference type="EC" id="3.2.1.39" evidence="3"/>
<dbReference type="GO" id="GO:0009277">
    <property type="term" value="C:fungal-type cell wall"/>
    <property type="evidence" value="ECO:0007669"/>
    <property type="project" value="TreeGrafter"/>
</dbReference>
<dbReference type="RefSeq" id="XP_033596780.1">
    <property type="nucleotide sequence ID" value="XM_033739371.1"/>
</dbReference>
<evidence type="ECO:0000256" key="8">
    <source>
        <dbReference type="SAM" id="MobiDB-lite"/>
    </source>
</evidence>
<evidence type="ECO:0000256" key="2">
    <source>
        <dbReference type="ARBA" id="ARBA00006055"/>
    </source>
</evidence>
<evidence type="ECO:0000256" key="4">
    <source>
        <dbReference type="ARBA" id="ARBA00022729"/>
    </source>
</evidence>
<evidence type="ECO:0000256" key="9">
    <source>
        <dbReference type="SAM" id="SignalP"/>
    </source>
</evidence>
<feature type="domain" description="Cell wall protein YJL171C/Tos1 N-terminal" evidence="11">
    <location>
        <begin position="43"/>
        <end position="103"/>
    </location>
</feature>
<keyword evidence="6" id="KW-0326">Glycosidase</keyword>
<feature type="compositionally biased region" description="Low complexity" evidence="8">
    <location>
        <begin position="178"/>
        <end position="196"/>
    </location>
</feature>
<protein>
    <recommendedName>
        <fullName evidence="3">glucan endo-1,3-beta-D-glucosidase</fullName>
        <ecNumber evidence="3">3.2.1.39</ecNumber>
    </recommendedName>
</protein>
<evidence type="ECO:0000256" key="5">
    <source>
        <dbReference type="ARBA" id="ARBA00022801"/>
    </source>
</evidence>
<feature type="domain" description="Cell wall protein YJL171C/Tos1 C-terminal" evidence="10">
    <location>
        <begin position="200"/>
        <end position="431"/>
    </location>
</feature>